<protein>
    <submittedName>
        <fullName evidence="1">Uncharacterized protein</fullName>
    </submittedName>
</protein>
<dbReference type="EMBL" id="FNSO01000003">
    <property type="protein sequence ID" value="SEB45760.1"/>
    <property type="molecule type" value="Genomic_DNA"/>
</dbReference>
<keyword evidence="2" id="KW-1185">Reference proteome</keyword>
<accession>A0A1H4JHH7</accession>
<evidence type="ECO:0000313" key="1">
    <source>
        <dbReference type="EMBL" id="SEB45760.1"/>
    </source>
</evidence>
<proteinExistence type="predicted"/>
<dbReference type="STRING" id="208445.SAMN04489727_1908"/>
<sequence length="144" mass="14913">MMTNVSATSPTLTPQRVSRWGRTILAPLVGALLLAGVLAGPASANTPSDWSKNVSGVEIGWTHDHAWAIASYGTVLRLGAGVVAGALCSAASGEPGFPNPVAMACSRAVRQVIGQLVAGHPALTNHGIWVARYIWRSVTTSGTW</sequence>
<organism evidence="1 2">
    <name type="scientific">Amycolatopsis tolypomycina</name>
    <dbReference type="NCBI Taxonomy" id="208445"/>
    <lineage>
        <taxon>Bacteria</taxon>
        <taxon>Bacillati</taxon>
        <taxon>Actinomycetota</taxon>
        <taxon>Actinomycetes</taxon>
        <taxon>Pseudonocardiales</taxon>
        <taxon>Pseudonocardiaceae</taxon>
        <taxon>Amycolatopsis</taxon>
    </lineage>
</organism>
<gene>
    <name evidence="1" type="ORF">SAMN04489727_1908</name>
</gene>
<evidence type="ECO:0000313" key="2">
    <source>
        <dbReference type="Proteomes" id="UP000199622"/>
    </source>
</evidence>
<reference evidence="2" key="1">
    <citation type="submission" date="2016-10" db="EMBL/GenBank/DDBJ databases">
        <authorList>
            <person name="Varghese N."/>
            <person name="Submissions S."/>
        </authorList>
    </citation>
    <scope>NUCLEOTIDE SEQUENCE [LARGE SCALE GENOMIC DNA]</scope>
    <source>
        <strain evidence="2">DSM 44544</strain>
    </source>
</reference>
<dbReference type="AlphaFoldDB" id="A0A1H4JHH7"/>
<dbReference type="Proteomes" id="UP000199622">
    <property type="component" value="Unassembled WGS sequence"/>
</dbReference>
<name>A0A1H4JHH7_9PSEU</name>